<name>A0ACB8MUF7_CITSI</name>
<proteinExistence type="predicted"/>
<organism evidence="1 2">
    <name type="scientific">Citrus sinensis</name>
    <name type="common">Sweet orange</name>
    <name type="synonym">Citrus aurantium var. sinensis</name>
    <dbReference type="NCBI Taxonomy" id="2711"/>
    <lineage>
        <taxon>Eukaryota</taxon>
        <taxon>Viridiplantae</taxon>
        <taxon>Streptophyta</taxon>
        <taxon>Embryophyta</taxon>
        <taxon>Tracheophyta</taxon>
        <taxon>Spermatophyta</taxon>
        <taxon>Magnoliopsida</taxon>
        <taxon>eudicotyledons</taxon>
        <taxon>Gunneridae</taxon>
        <taxon>Pentapetalae</taxon>
        <taxon>rosids</taxon>
        <taxon>malvids</taxon>
        <taxon>Sapindales</taxon>
        <taxon>Rutaceae</taxon>
        <taxon>Aurantioideae</taxon>
        <taxon>Citrus</taxon>
    </lineage>
</organism>
<dbReference type="EMBL" id="CM039171">
    <property type="protein sequence ID" value="KAH9789294.1"/>
    <property type="molecule type" value="Genomic_DNA"/>
</dbReference>
<protein>
    <submittedName>
        <fullName evidence="1">DUF862 domain-containing protein</fullName>
    </submittedName>
</protein>
<dbReference type="Proteomes" id="UP000829398">
    <property type="component" value="Chromosome 2"/>
</dbReference>
<gene>
    <name evidence="1" type="ORF">KPL71_002954</name>
</gene>
<accession>A0ACB8MUF7</accession>
<keyword evidence="2" id="KW-1185">Reference proteome</keyword>
<reference evidence="2" key="1">
    <citation type="journal article" date="2023" name="Hortic. Res.">
        <title>A chromosome-level phased genome enabling allele-level studies in sweet orange: a case study on citrus Huanglongbing tolerance.</title>
        <authorList>
            <person name="Wu B."/>
            <person name="Yu Q."/>
            <person name="Deng Z."/>
            <person name="Duan Y."/>
            <person name="Luo F."/>
            <person name="Gmitter F. Jr."/>
        </authorList>
    </citation>
    <scope>NUCLEOTIDE SEQUENCE [LARGE SCALE GENOMIC DNA]</scope>
    <source>
        <strain evidence="2">cv. Valencia</strain>
    </source>
</reference>
<evidence type="ECO:0000313" key="2">
    <source>
        <dbReference type="Proteomes" id="UP000829398"/>
    </source>
</evidence>
<sequence length="302" mass="34821">MDARKHEHEVYDVSIDMEKLADSLRGELESLHPLAREYSIYRVPEATRCSHPSHFTPRMVSIGPFHHGKEELKAMEEHKKRYLKCFLQRTKENLLEINFPKAKHFVDLLILCLQPSQSPADSALNDRNIPSVKELHQAGVKFEPGSSKNLLDIKFNEGILEIPFLTVYDSTEHLYRNLLAFESMHYYTRHFNDYIVMMNYLVSTPKDAELLVQNKIFGLGDVEAVRTVFDNLNKGCAIDYYDFQYSGVVADLQAYCKLPWHKWKATLMQNYFSTPWASISVIAAVILLVLTFIQTVCSLIAL</sequence>
<comment type="caution">
    <text evidence="1">The sequence shown here is derived from an EMBL/GenBank/DDBJ whole genome shotgun (WGS) entry which is preliminary data.</text>
</comment>
<evidence type="ECO:0000313" key="1">
    <source>
        <dbReference type="EMBL" id="KAH9789294.1"/>
    </source>
</evidence>